<evidence type="ECO:0000256" key="2">
    <source>
        <dbReference type="ARBA" id="ARBA00022801"/>
    </source>
</evidence>
<dbReference type="SUPFAM" id="SSF55031">
    <property type="entry name" value="Bacterial exopeptidase dimerisation domain"/>
    <property type="match status" value="1"/>
</dbReference>
<evidence type="ECO:0000256" key="1">
    <source>
        <dbReference type="ARBA" id="ARBA00022723"/>
    </source>
</evidence>
<dbReference type="Pfam" id="PF01546">
    <property type="entry name" value="Peptidase_M20"/>
    <property type="match status" value="1"/>
</dbReference>
<evidence type="ECO:0000313" key="4">
    <source>
        <dbReference type="EMBL" id="GHH99375.1"/>
    </source>
</evidence>
<dbReference type="EMBL" id="BNDS01000012">
    <property type="protein sequence ID" value="GHH99375.1"/>
    <property type="molecule type" value="Genomic_DNA"/>
</dbReference>
<dbReference type="PANTHER" id="PTHR43808:SF9">
    <property type="entry name" value="BLL0789 PROTEIN"/>
    <property type="match status" value="1"/>
</dbReference>
<accession>A0ABQ3N688</accession>
<evidence type="ECO:0000313" key="5">
    <source>
        <dbReference type="Proteomes" id="UP000637074"/>
    </source>
</evidence>
<keyword evidence="2" id="KW-0378">Hydrolase</keyword>
<dbReference type="PANTHER" id="PTHR43808">
    <property type="entry name" value="ACETYLORNITHINE DEACETYLASE"/>
    <property type="match status" value="1"/>
</dbReference>
<dbReference type="Pfam" id="PF07687">
    <property type="entry name" value="M20_dimer"/>
    <property type="match status" value="1"/>
</dbReference>
<feature type="domain" description="Peptidase M20 dimerisation" evidence="3">
    <location>
        <begin position="180"/>
        <end position="282"/>
    </location>
</feature>
<name>A0ABQ3N688_9BACI</name>
<protein>
    <submittedName>
        <fullName evidence="4">Peptidase M20</fullName>
    </submittedName>
</protein>
<reference evidence="4 5" key="1">
    <citation type="journal article" date="2022" name="Int. J. Syst. Evol. Microbiol.">
        <title>Neobacillus kokaensis sp. nov., isolated from soil.</title>
        <authorList>
            <person name="Yuki K."/>
            <person name="Matsubara H."/>
            <person name="Yamaguchi S."/>
        </authorList>
    </citation>
    <scope>NUCLEOTIDE SEQUENCE [LARGE SCALE GENOMIC DNA]</scope>
    <source>
        <strain evidence="4 5">LOB 377</strain>
    </source>
</reference>
<dbReference type="InterPro" id="IPR036264">
    <property type="entry name" value="Bact_exopeptidase_dim_dom"/>
</dbReference>
<dbReference type="Gene3D" id="3.40.630.10">
    <property type="entry name" value="Zn peptidases"/>
    <property type="match status" value="1"/>
</dbReference>
<dbReference type="PIRSF" id="PIRSF037238">
    <property type="entry name" value="Carboxypeptidase_G2"/>
    <property type="match status" value="1"/>
</dbReference>
<keyword evidence="5" id="KW-1185">Reference proteome</keyword>
<dbReference type="InterPro" id="IPR011650">
    <property type="entry name" value="Peptidase_M20_dimer"/>
</dbReference>
<dbReference type="CDD" id="cd03885">
    <property type="entry name" value="M20_CPDG2"/>
    <property type="match status" value="1"/>
</dbReference>
<evidence type="ECO:0000259" key="3">
    <source>
        <dbReference type="Pfam" id="PF07687"/>
    </source>
</evidence>
<dbReference type="Proteomes" id="UP000637074">
    <property type="component" value="Unassembled WGS sequence"/>
</dbReference>
<dbReference type="Gene3D" id="3.30.70.360">
    <property type="match status" value="1"/>
</dbReference>
<dbReference type="InterPro" id="IPR002933">
    <property type="entry name" value="Peptidase_M20"/>
</dbReference>
<keyword evidence="1" id="KW-0479">Metal-binding</keyword>
<proteinExistence type="predicted"/>
<dbReference type="InterPro" id="IPR050072">
    <property type="entry name" value="Peptidase_M20A"/>
</dbReference>
<organism evidence="4 5">
    <name type="scientific">Neobacillus kokaensis</name>
    <dbReference type="NCBI Taxonomy" id="2759023"/>
    <lineage>
        <taxon>Bacteria</taxon>
        <taxon>Bacillati</taxon>
        <taxon>Bacillota</taxon>
        <taxon>Bacilli</taxon>
        <taxon>Bacillales</taxon>
        <taxon>Bacillaceae</taxon>
        <taxon>Neobacillus</taxon>
    </lineage>
</organism>
<gene>
    <name evidence="4" type="ORF">AM1BK_29180</name>
</gene>
<dbReference type="SUPFAM" id="SSF53187">
    <property type="entry name" value="Zn-dependent exopeptidases"/>
    <property type="match status" value="1"/>
</dbReference>
<comment type="caution">
    <text evidence="4">The sequence shown here is derived from an EMBL/GenBank/DDBJ whole genome shotgun (WGS) entry which is preliminary data.</text>
</comment>
<sequence>MIKQIANFIDSKENEIFELLKTIVNMDSYSHDKESVNRVGKVLCQSLDSFDISYVEQSNEKYGDFIIATLKGSKPGKILLLGHRDTPHAVGTVKKRPYYEDGTYAYGPGVSDMKAGLVSMIYAAAAIRPFKEELCDIELLITPDEECGSPVSRKVIEERAKGALAVFNLESGRPDGSVVTARKGSAHLHFEIEGKAAHAGVFIEEGISAIDELAYKIIELRKLMDLEKGRTINVGTVTGGSNSNVVAPEAKGSIHIGFWTLDDFESLLADIREVINTSYVPGTKASLEGGLGILPMERHEGVVKLYDIVRKAAKQFDISITEKKERGAADAGFTASLGIPTICGMGPIGGKWHSKDEYMLLKSFLPRIKMLAASIILTSNQWGNERGKLAKPL</sequence>
<dbReference type="InterPro" id="IPR017150">
    <property type="entry name" value="Pept_M20_glutamate_carboxypep"/>
</dbReference>
<dbReference type="RefSeq" id="WP_191274035.1">
    <property type="nucleotide sequence ID" value="NZ_BNDS01000012.1"/>
</dbReference>